<feature type="transmembrane region" description="Helical" evidence="6">
    <location>
        <begin position="126"/>
        <end position="148"/>
    </location>
</feature>
<keyword evidence="6" id="KW-0812">Transmembrane</keyword>
<keyword evidence="2 5" id="KW-0547">Nucleotide-binding</keyword>
<evidence type="ECO:0000256" key="2">
    <source>
        <dbReference type="ARBA" id="ARBA00022741"/>
    </source>
</evidence>
<dbReference type="InterPro" id="IPR050206">
    <property type="entry name" value="FtsK/SpoIIIE/SftA"/>
</dbReference>
<dbReference type="SMART" id="SM00843">
    <property type="entry name" value="Ftsk_gamma"/>
    <property type="match status" value="1"/>
</dbReference>
<gene>
    <name evidence="8" type="ORF">COS50_01455</name>
</gene>
<dbReference type="SUPFAM" id="SSF52540">
    <property type="entry name" value="P-loop containing nucleoside triphosphate hydrolases"/>
    <property type="match status" value="1"/>
</dbReference>
<sequence length="714" mass="78969">MARRRSLIRLPFFKFKINKQTIFNILGFILIGSSLVSLVSYAKNLSNEGSGRLLFRLNQFLVGGFGGLSIILPFILILVSAHFFNTRRLKFIKPNISGGIIMVFIALLGIFQSGDFGKTIFDNLSLDFSLVGAIIIMAVIFIIGLVLFLDTSIDIFFIFIFNLLKSGFIFLKNYLFREMMKKPLLTDKKEEKQLILEKKYEEKGKMAALRVTQTQGRDSSITIRSFPTSSKSTWIYPPMSLLSDISQKEADRGDVKHNAAVIEQTLDSFGIRAKVEEVNFGPAVTQYAIAIAMGTKLSRITALSNNLALSLAASTGQVRIEAPIPGRSLVGIEIPNKRPEIVTEKAMLSSSVFSSNNDPLLVPLGLDVSGKPVADSLAKMPHVLIAGATGSGKSVLLNAWISSFLFRTRPEDLRMILVDPKRVELSIYNGIPHLLTEVIIDADKIISALKWTVSEMEARYKIFAKAGARNIESYNAIEGVEKRPYILFIIDELADLMVFAPGESEELITRVAQMSRATGIHLILATQRPSVDVITGLMKANIPTRVAFNVSSMIDSRVIIDMPGAEKLLGRGDMLYLPPDKAKPVRIQGPYVTEKEVLSLVKFLKNQSPEVHYTEEVTEQAVTVRSGIGGTMIVNGGENDPLFKQALEIIMQQDRASASLLQRRLSIGYARAARILDQMEAAGYVSPAEGSKPRDVIRRLVNPEPEDMQQGDIH</sequence>
<protein>
    <submittedName>
        <fullName evidence="8">DNA translocase FtsK</fullName>
    </submittedName>
</protein>
<evidence type="ECO:0000256" key="5">
    <source>
        <dbReference type="PROSITE-ProRule" id="PRU00289"/>
    </source>
</evidence>
<dbReference type="Pfam" id="PF01580">
    <property type="entry name" value="FtsK_SpoIIIE"/>
    <property type="match status" value="1"/>
</dbReference>
<comment type="similarity">
    <text evidence="1">Belongs to the FtsK/SpoIIIE/SftA family.</text>
</comment>
<name>A0A2M7BXB6_9BACT</name>
<dbReference type="Gene3D" id="3.40.50.300">
    <property type="entry name" value="P-loop containing nucleotide triphosphate hydrolases"/>
    <property type="match status" value="1"/>
</dbReference>
<dbReference type="InterPro" id="IPR002543">
    <property type="entry name" value="FtsK_dom"/>
</dbReference>
<dbReference type="Gene3D" id="3.30.980.40">
    <property type="match status" value="1"/>
</dbReference>
<evidence type="ECO:0000313" key="9">
    <source>
        <dbReference type="Proteomes" id="UP000230673"/>
    </source>
</evidence>
<dbReference type="Proteomes" id="UP000230673">
    <property type="component" value="Unassembled WGS sequence"/>
</dbReference>
<dbReference type="InterPro" id="IPR041027">
    <property type="entry name" value="FtsK_alpha"/>
</dbReference>
<keyword evidence="6" id="KW-1133">Transmembrane helix</keyword>
<dbReference type="InterPro" id="IPR036388">
    <property type="entry name" value="WH-like_DNA-bd_sf"/>
</dbReference>
<dbReference type="Pfam" id="PF09397">
    <property type="entry name" value="FtsK_gamma"/>
    <property type="match status" value="1"/>
</dbReference>
<proteinExistence type="inferred from homology"/>
<feature type="transmembrane region" description="Helical" evidence="6">
    <location>
        <begin position="155"/>
        <end position="176"/>
    </location>
</feature>
<reference evidence="9" key="1">
    <citation type="submission" date="2017-09" db="EMBL/GenBank/DDBJ databases">
        <title>Depth-based differentiation of microbial function through sediment-hosted aquifers and enrichment of novel symbionts in the deep terrestrial subsurface.</title>
        <authorList>
            <person name="Probst A.J."/>
            <person name="Ladd B."/>
            <person name="Jarett J.K."/>
            <person name="Geller-Mcgrath D.E."/>
            <person name="Sieber C.M.K."/>
            <person name="Emerson J.B."/>
            <person name="Anantharaman K."/>
            <person name="Thomas B.C."/>
            <person name="Malmstrom R."/>
            <person name="Stieglmeier M."/>
            <person name="Klingl A."/>
            <person name="Woyke T."/>
            <person name="Ryan C.M."/>
            <person name="Banfield J.F."/>
        </authorList>
    </citation>
    <scope>NUCLEOTIDE SEQUENCE [LARGE SCALE GENOMIC DNA]</scope>
</reference>
<dbReference type="InterPro" id="IPR027417">
    <property type="entry name" value="P-loop_NTPase"/>
</dbReference>
<dbReference type="PROSITE" id="PS50901">
    <property type="entry name" value="FTSK"/>
    <property type="match status" value="1"/>
</dbReference>
<keyword evidence="3 5" id="KW-0067">ATP-binding</keyword>
<dbReference type="Gene3D" id="1.10.10.10">
    <property type="entry name" value="Winged helix-like DNA-binding domain superfamily/Winged helix DNA-binding domain"/>
    <property type="match status" value="1"/>
</dbReference>
<evidence type="ECO:0000256" key="1">
    <source>
        <dbReference type="ARBA" id="ARBA00006474"/>
    </source>
</evidence>
<evidence type="ECO:0000256" key="3">
    <source>
        <dbReference type="ARBA" id="ARBA00022840"/>
    </source>
</evidence>
<keyword evidence="4" id="KW-0238">DNA-binding</keyword>
<evidence type="ECO:0000259" key="7">
    <source>
        <dbReference type="PROSITE" id="PS50901"/>
    </source>
</evidence>
<dbReference type="SUPFAM" id="SSF46785">
    <property type="entry name" value="Winged helix' DNA-binding domain"/>
    <property type="match status" value="1"/>
</dbReference>
<dbReference type="Pfam" id="PF17854">
    <property type="entry name" value="FtsK_alpha"/>
    <property type="match status" value="1"/>
</dbReference>
<organism evidence="8 9">
    <name type="scientific">Candidatus Roizmanbacteria bacterium CG03_land_8_20_14_0_80_35_26</name>
    <dbReference type="NCBI Taxonomy" id="1974845"/>
    <lineage>
        <taxon>Bacteria</taxon>
        <taxon>Candidatus Roizmaniibacteriota</taxon>
    </lineage>
</organism>
<dbReference type="SMART" id="SM00382">
    <property type="entry name" value="AAA"/>
    <property type="match status" value="1"/>
</dbReference>
<feature type="transmembrane region" description="Helical" evidence="6">
    <location>
        <begin position="21"/>
        <end position="42"/>
    </location>
</feature>
<evidence type="ECO:0000313" key="8">
    <source>
        <dbReference type="EMBL" id="PIV11192.1"/>
    </source>
</evidence>
<evidence type="ECO:0000256" key="4">
    <source>
        <dbReference type="ARBA" id="ARBA00023125"/>
    </source>
</evidence>
<dbReference type="PANTHER" id="PTHR22683">
    <property type="entry name" value="SPORULATION PROTEIN RELATED"/>
    <property type="match status" value="1"/>
</dbReference>
<dbReference type="InterPro" id="IPR018541">
    <property type="entry name" value="Ftsk_gamma"/>
</dbReference>
<dbReference type="GO" id="GO:0003677">
    <property type="term" value="F:DNA binding"/>
    <property type="evidence" value="ECO:0007669"/>
    <property type="project" value="UniProtKB-KW"/>
</dbReference>
<comment type="caution">
    <text evidence="8">The sequence shown here is derived from an EMBL/GenBank/DDBJ whole genome shotgun (WGS) entry which is preliminary data.</text>
</comment>
<feature type="domain" description="FtsK" evidence="7">
    <location>
        <begin position="370"/>
        <end position="557"/>
    </location>
</feature>
<dbReference type="InterPro" id="IPR036390">
    <property type="entry name" value="WH_DNA-bd_sf"/>
</dbReference>
<dbReference type="AlphaFoldDB" id="A0A2M7BXB6"/>
<dbReference type="PANTHER" id="PTHR22683:SF41">
    <property type="entry name" value="DNA TRANSLOCASE FTSK"/>
    <property type="match status" value="1"/>
</dbReference>
<dbReference type="EMBL" id="PEUY01000023">
    <property type="protein sequence ID" value="PIV11192.1"/>
    <property type="molecule type" value="Genomic_DNA"/>
</dbReference>
<dbReference type="GO" id="GO:0005524">
    <property type="term" value="F:ATP binding"/>
    <property type="evidence" value="ECO:0007669"/>
    <property type="project" value="UniProtKB-UniRule"/>
</dbReference>
<evidence type="ECO:0000256" key="6">
    <source>
        <dbReference type="SAM" id="Phobius"/>
    </source>
</evidence>
<keyword evidence="6" id="KW-0472">Membrane</keyword>
<feature type="transmembrane region" description="Helical" evidence="6">
    <location>
        <begin position="62"/>
        <end position="84"/>
    </location>
</feature>
<dbReference type="CDD" id="cd01127">
    <property type="entry name" value="TrwB_TraG_TraD_VirD4"/>
    <property type="match status" value="1"/>
</dbReference>
<accession>A0A2M7BXB6</accession>
<feature type="transmembrane region" description="Helical" evidence="6">
    <location>
        <begin position="96"/>
        <end position="114"/>
    </location>
</feature>
<feature type="binding site" evidence="5">
    <location>
        <begin position="387"/>
        <end position="394"/>
    </location>
    <ligand>
        <name>ATP</name>
        <dbReference type="ChEBI" id="CHEBI:30616"/>
    </ligand>
</feature>
<dbReference type="InterPro" id="IPR003593">
    <property type="entry name" value="AAA+_ATPase"/>
</dbReference>